<comment type="caution">
    <text evidence="2">The sequence shown here is derived from an EMBL/GenBank/DDBJ whole genome shotgun (WGS) entry which is preliminary data.</text>
</comment>
<dbReference type="EMBL" id="NBBJ01000001">
    <property type="protein sequence ID" value="OWK32822.1"/>
    <property type="molecule type" value="Genomic_DNA"/>
</dbReference>
<evidence type="ECO:0000313" key="3">
    <source>
        <dbReference type="Proteomes" id="UP000197783"/>
    </source>
</evidence>
<evidence type="ECO:0000313" key="2">
    <source>
        <dbReference type="EMBL" id="OWK32822.1"/>
    </source>
</evidence>
<dbReference type="AlphaFoldDB" id="A0A245ZSU9"/>
<dbReference type="Proteomes" id="UP000197783">
    <property type="component" value="Unassembled WGS sequence"/>
</dbReference>
<feature type="region of interest" description="Disordered" evidence="1">
    <location>
        <begin position="50"/>
        <end position="73"/>
    </location>
</feature>
<keyword evidence="3" id="KW-1185">Reference proteome</keyword>
<sequence length="276" mass="28833">MCYKGETHRMPLSRGSRHGVMPAETRLRNGLRSTGISTLAALALLTASCGQSSDEQPGDATAAANRTQGDGTLAEKDPVLAGALRDQIMVDPKLVQQANADTLRPPAQPESLALPPETIADAAFKPAAGALRSAPAPGGSCPQCTAAKRALTLGALAATQGASANCVRNVAYSTDWANRLPQAVPLYPDARVTEAAGADQQGCALRVVSFVSAAPMQRLLDWYYTRTAEAGYRTGHGVEGDEHILAGTRPSAAFMLRLRPRSAGGTNVDLMVDDAR</sequence>
<protein>
    <submittedName>
        <fullName evidence="2">Uncharacterized protein</fullName>
    </submittedName>
</protein>
<reference evidence="2 3" key="1">
    <citation type="submission" date="2017-03" db="EMBL/GenBank/DDBJ databases">
        <title>Genome sequence of Sphingomonas mucosissima DSM 17494.</title>
        <authorList>
            <person name="Poehlein A."/>
            <person name="Wuebbeler J.H."/>
            <person name="Steinbuechel A."/>
            <person name="Daniel R."/>
        </authorList>
    </citation>
    <scope>NUCLEOTIDE SEQUENCE [LARGE SCALE GENOMIC DNA]</scope>
    <source>
        <strain evidence="2 3">DSM 17494</strain>
    </source>
</reference>
<name>A0A245ZSU9_9SPHN</name>
<gene>
    <name evidence="2" type="ORF">SPMU_11640</name>
</gene>
<accession>A0A245ZSU9</accession>
<proteinExistence type="predicted"/>
<evidence type="ECO:0000256" key="1">
    <source>
        <dbReference type="SAM" id="MobiDB-lite"/>
    </source>
</evidence>
<organism evidence="2 3">
    <name type="scientific">Sphingomonas mucosissima</name>
    <dbReference type="NCBI Taxonomy" id="370959"/>
    <lineage>
        <taxon>Bacteria</taxon>
        <taxon>Pseudomonadati</taxon>
        <taxon>Pseudomonadota</taxon>
        <taxon>Alphaproteobacteria</taxon>
        <taxon>Sphingomonadales</taxon>
        <taxon>Sphingomonadaceae</taxon>
        <taxon>Sphingomonas</taxon>
    </lineage>
</organism>